<dbReference type="Proteomes" id="UP000470470">
    <property type="component" value="Unassembled WGS sequence"/>
</dbReference>
<evidence type="ECO:0000313" key="3">
    <source>
        <dbReference type="EMBL" id="NEL55127.1"/>
    </source>
</evidence>
<evidence type="ECO:0008006" key="5">
    <source>
        <dbReference type="Google" id="ProtNLM"/>
    </source>
</evidence>
<sequence>MRRPRALVSCAVPLLALLCACSTAPAPEAPGDAAAPTSSSPTSSSSPALDAAARALLAGWATAHGGDAPDSVIATGPLTSQDGDWTSDADPDGHKLAYVDGLVDLSPQLTVTGVPGDTVQWADGSTAAARTLPPAAALPQALVRRPSPDVSVAPLVVLAATATSTQVSTTRGPATVPAWELTLQDSAVRIVVVAATVVVAAPAAPPLRDVPDVGQDTTWATAVDVGEDGRTLTVHVIGAQEAASEPCGEDYSVSTVADDAAVAIVVVRHPYRGPDSGTFACTLVGADREAVTVLDTDLAGRPVLDVATGLPVAVV</sequence>
<evidence type="ECO:0000313" key="4">
    <source>
        <dbReference type="Proteomes" id="UP000470470"/>
    </source>
</evidence>
<dbReference type="EMBL" id="JAAGWK010000020">
    <property type="protein sequence ID" value="NEL55127.1"/>
    <property type="molecule type" value="Genomic_DNA"/>
</dbReference>
<reference evidence="3 4" key="1">
    <citation type="submission" date="2020-02" db="EMBL/GenBank/DDBJ databases">
        <title>The whole genome sequence of CPCC 205119.</title>
        <authorList>
            <person name="Jiang Z."/>
        </authorList>
    </citation>
    <scope>NUCLEOTIDE SEQUENCE [LARGE SCALE GENOMIC DNA]</scope>
    <source>
        <strain evidence="3 4">CPCC 205119</strain>
    </source>
</reference>
<evidence type="ECO:0000256" key="1">
    <source>
        <dbReference type="SAM" id="MobiDB-lite"/>
    </source>
</evidence>
<gene>
    <name evidence="3" type="ORF">G1H19_14105</name>
</gene>
<feature type="region of interest" description="Disordered" evidence="1">
    <location>
        <begin position="27"/>
        <end position="47"/>
    </location>
</feature>
<feature type="region of interest" description="Disordered" evidence="1">
    <location>
        <begin position="71"/>
        <end position="91"/>
    </location>
</feature>
<organism evidence="3 4">
    <name type="scientific">Goekera deserti</name>
    <dbReference type="NCBI Taxonomy" id="2497753"/>
    <lineage>
        <taxon>Bacteria</taxon>
        <taxon>Bacillati</taxon>
        <taxon>Actinomycetota</taxon>
        <taxon>Actinomycetes</taxon>
        <taxon>Geodermatophilales</taxon>
        <taxon>Geodermatophilaceae</taxon>
        <taxon>Goekera</taxon>
    </lineage>
</organism>
<name>A0A7K3WFD7_9ACTN</name>
<accession>A0A7K3WFD7</accession>
<dbReference type="PROSITE" id="PS51257">
    <property type="entry name" value="PROKAR_LIPOPROTEIN"/>
    <property type="match status" value="1"/>
</dbReference>
<evidence type="ECO:0000256" key="2">
    <source>
        <dbReference type="SAM" id="SignalP"/>
    </source>
</evidence>
<comment type="caution">
    <text evidence="3">The sequence shown here is derived from an EMBL/GenBank/DDBJ whole genome shotgun (WGS) entry which is preliminary data.</text>
</comment>
<keyword evidence="4" id="KW-1185">Reference proteome</keyword>
<proteinExistence type="predicted"/>
<dbReference type="RefSeq" id="WP_152729312.1">
    <property type="nucleotide sequence ID" value="NZ_JAABOZ010000003.1"/>
</dbReference>
<dbReference type="AlphaFoldDB" id="A0A7K3WFD7"/>
<feature type="signal peptide" evidence="2">
    <location>
        <begin position="1"/>
        <end position="26"/>
    </location>
</feature>
<feature type="chain" id="PRO_5029466578" description="Lipoprotein" evidence="2">
    <location>
        <begin position="27"/>
        <end position="315"/>
    </location>
</feature>
<keyword evidence="2" id="KW-0732">Signal</keyword>
<protein>
    <recommendedName>
        <fullName evidence="5">Lipoprotein</fullName>
    </recommendedName>
</protein>